<dbReference type="AlphaFoldDB" id="A0A024P428"/>
<comment type="caution">
    <text evidence="4">The sequence shown here is derived from an EMBL/GenBank/DDBJ whole genome shotgun (WGS) entry which is preliminary data.</text>
</comment>
<dbReference type="InterPro" id="IPR013830">
    <property type="entry name" value="SGNH_hydro"/>
</dbReference>
<evidence type="ECO:0000256" key="2">
    <source>
        <dbReference type="SAM" id="Phobius"/>
    </source>
</evidence>
<feature type="transmembrane region" description="Helical" evidence="2">
    <location>
        <begin position="6"/>
        <end position="27"/>
    </location>
</feature>
<dbReference type="EMBL" id="CCDI010000001">
    <property type="protein sequence ID" value="CDQ23245.1"/>
    <property type="molecule type" value="Genomic_DNA"/>
</dbReference>
<protein>
    <submittedName>
        <fullName evidence="4">Spore germination lipase LipC</fullName>
    </submittedName>
</protein>
<accession>A0A024P428</accession>
<keyword evidence="2" id="KW-0812">Transmembrane</keyword>
<dbReference type="GO" id="GO:0004622">
    <property type="term" value="F:phosphatidylcholine lysophospholipase activity"/>
    <property type="evidence" value="ECO:0007669"/>
    <property type="project" value="TreeGrafter"/>
</dbReference>
<proteinExistence type="predicted"/>
<keyword evidence="5" id="KW-1185">Reference proteome</keyword>
<feature type="compositionally biased region" description="Acidic residues" evidence="1">
    <location>
        <begin position="58"/>
        <end position="67"/>
    </location>
</feature>
<evidence type="ECO:0000259" key="3">
    <source>
        <dbReference type="Pfam" id="PF13472"/>
    </source>
</evidence>
<gene>
    <name evidence="4" type="primary">lipC_1</name>
    <name evidence="4" type="ORF">BN983_01468</name>
</gene>
<dbReference type="Pfam" id="PF13472">
    <property type="entry name" value="Lipase_GDSL_2"/>
    <property type="match status" value="1"/>
</dbReference>
<sequence length="311" mass="36059">MKTWRWIAAVALSFVIAIFIVAAFIYTPEEEPKPELRTEEKEEEALIQEEPHDPQELKEEEEEEQDKGEENHLSDGLREVFTSVIESARGLFIKDNLDIVAIGDSLTQGVGDSTDKGGYVGILEETFNANPDTETTDIENFGKRGNRTDQLLKRMENEEIKESLRDADLILITIGANDVMKVVKNNFTSLNYQDFVNEQEGYEDRLHEILQRTQELNPDASVYLLGLYNPFHKYFNNIPELGQIMGDWNAISRQVVNDYDQTTFIPIRDLFEGNEEDLLWKDDQFHPNERGYKKMAERVLQYIREDIEVEQ</sequence>
<dbReference type="Gene3D" id="3.40.50.1110">
    <property type="entry name" value="SGNH hydrolase"/>
    <property type="match status" value="1"/>
</dbReference>
<reference evidence="4 5" key="2">
    <citation type="submission" date="2014-05" db="EMBL/GenBank/DDBJ databases">
        <title>Draft genome sequence of Halobacillus karajensis HK-03.</title>
        <authorList>
            <person name="Khelaifia S."/>
            <person name="Croce O."/>
            <person name="Lagier J.C."/>
            <person name="Raoult D."/>
        </authorList>
    </citation>
    <scope>NUCLEOTIDE SEQUENCE [LARGE SCALE GENOMIC DNA]</scope>
    <source>
        <strain evidence="4 5">HD-03</strain>
    </source>
</reference>
<reference evidence="5" key="1">
    <citation type="submission" date="2014-03" db="EMBL/GenBank/DDBJ databases">
        <authorList>
            <person name="Urmite Genomes U."/>
        </authorList>
    </citation>
    <scope>NUCLEOTIDE SEQUENCE [LARGE SCALE GENOMIC DNA]</scope>
    <source>
        <strain evidence="5">HD-03</strain>
    </source>
</reference>
<dbReference type="CDD" id="cd04506">
    <property type="entry name" value="SGNH_hydrolase_YpmR_like"/>
    <property type="match status" value="1"/>
</dbReference>
<feature type="domain" description="SGNH hydrolase-type esterase" evidence="3">
    <location>
        <begin position="101"/>
        <end position="293"/>
    </location>
</feature>
<dbReference type="SUPFAM" id="SSF52266">
    <property type="entry name" value="SGNH hydrolase"/>
    <property type="match status" value="1"/>
</dbReference>
<evidence type="ECO:0000313" key="4">
    <source>
        <dbReference type="EMBL" id="CDQ23245.1"/>
    </source>
</evidence>
<keyword evidence="2" id="KW-0472">Membrane</keyword>
<dbReference type="Proteomes" id="UP000028868">
    <property type="component" value="Unassembled WGS sequence"/>
</dbReference>
<evidence type="ECO:0000256" key="1">
    <source>
        <dbReference type="SAM" id="MobiDB-lite"/>
    </source>
</evidence>
<dbReference type="RefSeq" id="WP_035506903.1">
    <property type="nucleotide sequence ID" value="NZ_CCDH010000001.1"/>
</dbReference>
<name>A0A024P428_9BACI</name>
<evidence type="ECO:0000313" key="5">
    <source>
        <dbReference type="Proteomes" id="UP000028868"/>
    </source>
</evidence>
<dbReference type="PANTHER" id="PTHR30383">
    <property type="entry name" value="THIOESTERASE 1/PROTEASE 1/LYSOPHOSPHOLIPASE L1"/>
    <property type="match status" value="1"/>
</dbReference>
<feature type="region of interest" description="Disordered" evidence="1">
    <location>
        <begin position="32"/>
        <end position="73"/>
    </location>
</feature>
<dbReference type="InterPro" id="IPR036514">
    <property type="entry name" value="SGNH_hydro_sf"/>
</dbReference>
<keyword evidence="2" id="KW-1133">Transmembrane helix</keyword>
<dbReference type="InterPro" id="IPR051532">
    <property type="entry name" value="Ester_Hydrolysis_Enzymes"/>
</dbReference>
<organism evidence="4 5">
    <name type="scientific">Halobacillus karajensis</name>
    <dbReference type="NCBI Taxonomy" id="195088"/>
    <lineage>
        <taxon>Bacteria</taxon>
        <taxon>Bacillati</taxon>
        <taxon>Bacillota</taxon>
        <taxon>Bacilli</taxon>
        <taxon>Bacillales</taxon>
        <taxon>Bacillaceae</taxon>
        <taxon>Halobacillus</taxon>
    </lineage>
</organism>
<dbReference type="PANTHER" id="PTHR30383:SF27">
    <property type="entry name" value="SPORE GERMINATION LIPASE LIPC"/>
    <property type="match status" value="1"/>
</dbReference>